<reference evidence="2 3" key="1">
    <citation type="submission" date="2025-05" db="UniProtKB">
        <authorList>
            <consortium name="RefSeq"/>
        </authorList>
    </citation>
    <scope>IDENTIFICATION</scope>
    <source>
        <tissue evidence="2 3">Whole body</tissue>
    </source>
</reference>
<dbReference type="RefSeq" id="XP_015185976.1">
    <property type="nucleotide sequence ID" value="XM_015330490.1"/>
</dbReference>
<protein>
    <submittedName>
        <fullName evidence="2">Uncharacterized protein LOC107071462 isoform X1</fullName>
    </submittedName>
    <submittedName>
        <fullName evidence="3">Uncharacterized protein LOC107071462 isoform X2</fullName>
    </submittedName>
</protein>
<evidence type="ECO:0000313" key="3">
    <source>
        <dbReference type="RefSeq" id="XP_015185977.1"/>
    </source>
</evidence>
<evidence type="ECO:0000313" key="2">
    <source>
        <dbReference type="RefSeq" id="XP_015185976.1"/>
    </source>
</evidence>
<dbReference type="PANTHER" id="PTHR33198:SF19">
    <property type="entry name" value="CCHC-TYPE DOMAIN-CONTAINING PROTEIN"/>
    <property type="match status" value="1"/>
</dbReference>
<gene>
    <name evidence="2 3" type="primary">LOC107071462</name>
</gene>
<keyword evidence="1" id="KW-1185">Reference proteome</keyword>
<proteinExistence type="predicted"/>
<organism evidence="1 2">
    <name type="scientific">Polistes dominula</name>
    <name type="common">European paper wasp</name>
    <name type="synonym">Vespa dominula</name>
    <dbReference type="NCBI Taxonomy" id="743375"/>
    <lineage>
        <taxon>Eukaryota</taxon>
        <taxon>Metazoa</taxon>
        <taxon>Ecdysozoa</taxon>
        <taxon>Arthropoda</taxon>
        <taxon>Hexapoda</taxon>
        <taxon>Insecta</taxon>
        <taxon>Pterygota</taxon>
        <taxon>Neoptera</taxon>
        <taxon>Endopterygota</taxon>
        <taxon>Hymenoptera</taxon>
        <taxon>Apocrita</taxon>
        <taxon>Aculeata</taxon>
        <taxon>Vespoidea</taxon>
        <taxon>Vespidae</taxon>
        <taxon>Polistinae</taxon>
        <taxon>Polistini</taxon>
        <taxon>Polistes</taxon>
    </lineage>
</organism>
<sequence length="727" mass="88421">MYNLETLNNEDLLQEDDQIYSYQNQVETLNNEDLLQEDDQICSYQNQALTLMQVYKLEDKEEFLEWLHWFEYVADIISIPPDKMVEFFNCMVDTDVHTYVKKIYPIHEFCIFSYEDTVKHYSIELYRRRFISRIQYENETLLEYSYNLLKIFNECYYPSDFEECLCEQFNYGLQDDNIRNHLRQKPCLSFDETLAQAIEFCNNTFLTYYKDLALLRIHSYNLGMKDDFCDWLNKFEYVADSIRVPDKMMIELFKNMIDDDTHTNVKKIAPDIDSLDLSYKDITSFYLFVLFESDETDSYKKRLQCRNQYEEETIEKYADKLEKIYNECYNKEQLIDSLCRQFRKGIHNNKIKQFLSKYPTLSFYETVSKAVTFQEVNESNYNTHCTFALIKMFKSEKELDICDWLNKFEYKTFNFVCKDEMIKFFNESVDNNVHNRVKEKYSSVNFSELSYVKIIDHYLRYFSPTDEMFLHRRRLFCREQYEEETLKNYACSLQKIHSNCNYTCYADERLSDQFVSGIRGSDIKKYLEIIPYLSFHETVAKAIEFVKANEIKKYVNQALLWIDRFHSENYRTFCEWFNNFEYVADMIKVPKDKMIAFFNEMVDNDLHKQVRNNNISVNFSNLSYKEIINLYIVFIKKCNQTHFHTYRFYQRYQYEEETIENYFNNLRKIFKKTLLKSERAFRREFLKGIRNYKIRAILNEHYNKMPLKDLLAKAIELEKLINENKEF</sequence>
<accession>A0ABM1J0I9</accession>
<dbReference type="PANTHER" id="PTHR33198">
    <property type="entry name" value="ANK_REP_REGION DOMAIN-CONTAINING PROTEIN-RELATED"/>
    <property type="match status" value="1"/>
</dbReference>
<dbReference type="RefSeq" id="XP_015185977.1">
    <property type="nucleotide sequence ID" value="XM_015330491.1"/>
</dbReference>
<evidence type="ECO:0000313" key="1">
    <source>
        <dbReference type="Proteomes" id="UP000694924"/>
    </source>
</evidence>
<name>A0ABM1J0I9_POLDO</name>
<dbReference type="Proteomes" id="UP000694924">
    <property type="component" value="Unplaced"/>
</dbReference>
<dbReference type="GeneID" id="107071462"/>